<dbReference type="Proteomes" id="UP001296706">
    <property type="component" value="Unassembled WGS sequence"/>
</dbReference>
<name>A0ABX1R861_9PSEU</name>
<evidence type="ECO:0000256" key="2">
    <source>
        <dbReference type="SAM" id="SignalP"/>
    </source>
</evidence>
<dbReference type="InterPro" id="IPR001638">
    <property type="entry name" value="Solute-binding_3/MltF_N"/>
</dbReference>
<sequence length="299" mass="30811">MIDAPSPARQNLLVPSPLPLRRLLVAATAVLAVAGCAPADTNSAPATAATCTPGALPTRTDGILTVGTDQPVYPPWYIDDDPTSGNGFESAVAYAIAGELGYPRDKVTWARVPFNAAVQPGPKAFDLNLTEFSITDERRQAVDFSAPYYDVKQAVVALASSPFAGATTVAALKDARLGAQVGTTSYEAIVDQIKPSAQPAVFNTNDDAKLALTNGQVDAIVVDLPTAFFITSAELQGSKIVGQLPAGSGTPEQFGAVLDKGSPLTGCVSAAVERLRSAGTLTALEQQWLASAGSAPALK</sequence>
<evidence type="ECO:0000259" key="3">
    <source>
        <dbReference type="SMART" id="SM00062"/>
    </source>
</evidence>
<dbReference type="InterPro" id="IPR001320">
    <property type="entry name" value="Iontro_rcpt_C"/>
</dbReference>
<feature type="signal peptide" evidence="2">
    <location>
        <begin position="1"/>
        <end position="39"/>
    </location>
</feature>
<dbReference type="SUPFAM" id="SSF53850">
    <property type="entry name" value="Periplasmic binding protein-like II"/>
    <property type="match status" value="1"/>
</dbReference>
<evidence type="ECO:0000313" key="5">
    <source>
        <dbReference type="EMBL" id="NMH76561.1"/>
    </source>
</evidence>
<keyword evidence="1 2" id="KW-0732">Signal</keyword>
<reference evidence="5 6" key="1">
    <citation type="submission" date="2020-04" db="EMBL/GenBank/DDBJ databases">
        <authorList>
            <person name="Klaysubun C."/>
            <person name="Duangmal K."/>
            <person name="Lipun K."/>
        </authorList>
    </citation>
    <scope>NUCLEOTIDE SEQUENCE [LARGE SCALE GENOMIC DNA]</scope>
    <source>
        <strain evidence="5 6">JCM 11839</strain>
    </source>
</reference>
<dbReference type="PANTHER" id="PTHR35936:SF17">
    <property type="entry name" value="ARGININE-BINDING EXTRACELLULAR PROTEIN ARTP"/>
    <property type="match status" value="1"/>
</dbReference>
<dbReference type="CDD" id="cd13530">
    <property type="entry name" value="PBP2_peptides_like"/>
    <property type="match status" value="1"/>
</dbReference>
<protein>
    <submittedName>
        <fullName evidence="5">Amino acid ABC transporter substrate-binding protein</fullName>
    </submittedName>
</protein>
<comment type="caution">
    <text evidence="5">The sequence shown here is derived from an EMBL/GenBank/DDBJ whole genome shotgun (WGS) entry which is preliminary data.</text>
</comment>
<evidence type="ECO:0000256" key="1">
    <source>
        <dbReference type="ARBA" id="ARBA00022729"/>
    </source>
</evidence>
<evidence type="ECO:0000313" key="6">
    <source>
        <dbReference type="Proteomes" id="UP001296706"/>
    </source>
</evidence>
<feature type="chain" id="PRO_5045971733" evidence="2">
    <location>
        <begin position="40"/>
        <end position="299"/>
    </location>
</feature>
<proteinExistence type="predicted"/>
<dbReference type="SMART" id="SM00079">
    <property type="entry name" value="PBPe"/>
    <property type="match status" value="1"/>
</dbReference>
<evidence type="ECO:0000259" key="4">
    <source>
        <dbReference type="SMART" id="SM00079"/>
    </source>
</evidence>
<gene>
    <name evidence="5" type="ORF">HF577_05510</name>
</gene>
<accession>A0ABX1R861</accession>
<feature type="domain" description="Solute-binding protein family 3/N-terminal" evidence="3">
    <location>
        <begin position="63"/>
        <end position="292"/>
    </location>
</feature>
<organism evidence="5 6">
    <name type="scientific">Pseudonocardia xinjiangensis</name>
    <dbReference type="NCBI Taxonomy" id="75289"/>
    <lineage>
        <taxon>Bacteria</taxon>
        <taxon>Bacillati</taxon>
        <taxon>Actinomycetota</taxon>
        <taxon>Actinomycetes</taxon>
        <taxon>Pseudonocardiales</taxon>
        <taxon>Pseudonocardiaceae</taxon>
        <taxon>Pseudonocardia</taxon>
    </lineage>
</organism>
<dbReference type="SMART" id="SM00062">
    <property type="entry name" value="PBPb"/>
    <property type="match status" value="1"/>
</dbReference>
<dbReference type="PANTHER" id="PTHR35936">
    <property type="entry name" value="MEMBRANE-BOUND LYTIC MUREIN TRANSGLYCOSYLASE F"/>
    <property type="match status" value="1"/>
</dbReference>
<keyword evidence="6" id="KW-1185">Reference proteome</keyword>
<dbReference type="EMBL" id="JAAXKY010000010">
    <property type="protein sequence ID" value="NMH76561.1"/>
    <property type="molecule type" value="Genomic_DNA"/>
</dbReference>
<dbReference type="Pfam" id="PF00497">
    <property type="entry name" value="SBP_bac_3"/>
    <property type="match status" value="1"/>
</dbReference>
<feature type="domain" description="Ionotropic glutamate receptor C-terminal" evidence="4">
    <location>
        <begin position="63"/>
        <end position="291"/>
    </location>
</feature>
<dbReference type="Gene3D" id="3.40.190.10">
    <property type="entry name" value="Periplasmic binding protein-like II"/>
    <property type="match status" value="2"/>
</dbReference>